<evidence type="ECO:0000256" key="1">
    <source>
        <dbReference type="ARBA" id="ARBA00004141"/>
    </source>
</evidence>
<dbReference type="SUPFAM" id="SSF161098">
    <property type="entry name" value="MetI-like"/>
    <property type="match status" value="1"/>
</dbReference>
<dbReference type="GO" id="GO:0055085">
    <property type="term" value="P:transmembrane transport"/>
    <property type="evidence" value="ECO:0007669"/>
    <property type="project" value="InterPro"/>
</dbReference>
<sequence length="378" mass="42095">MTTATSTPPSKPVSSQSLYQIAWRQFRKHPLARLGVVILVVLYLLAIFAGFLSPYSPTSYESGSTRVSWAPPSRIHIRTADGQLTGPFIYGVKREVNLETFRDDYTEDTSVRYPLRWFVSRPQAAYKLLGFIPMNVHLFGVDEPARIFLWGTDNLGRDQFSRVLYGGQFSLSIGILATFFSVLLGLMFGGIAGYYRGWVDNLIMRVVEVLSAIPELFLLITLRAVFPVDINPLLVLYLIIGILGAVGWGGIARTIRSQLLSIRELDYVQAAQAMGAYDSRVISRHMLPNTLSYLIVVVSLLIPSFILTESGLSFLGIGIVEPYASWGSLLKMAQDGGFESITGRPWVLIPGIFIFLAVLAWQFVGDGLRDAFDPRKRQ</sequence>
<feature type="transmembrane region" description="Helical" evidence="5">
    <location>
        <begin position="31"/>
        <end position="52"/>
    </location>
</feature>
<dbReference type="PROSITE" id="PS50928">
    <property type="entry name" value="ABC_TM1"/>
    <property type="match status" value="1"/>
</dbReference>
<keyword evidence="5" id="KW-0813">Transport</keyword>
<feature type="domain" description="ABC transmembrane type-1" evidence="6">
    <location>
        <begin position="167"/>
        <end position="365"/>
    </location>
</feature>
<evidence type="ECO:0000259" key="6">
    <source>
        <dbReference type="PROSITE" id="PS50928"/>
    </source>
</evidence>
<dbReference type="Pfam" id="PF00528">
    <property type="entry name" value="BPD_transp_1"/>
    <property type="match status" value="1"/>
</dbReference>
<accession>A0A2Z3JJL8</accession>
<evidence type="ECO:0000256" key="5">
    <source>
        <dbReference type="RuleBase" id="RU363032"/>
    </source>
</evidence>
<keyword evidence="4 5" id="KW-0472">Membrane</keyword>
<dbReference type="Gene3D" id="1.10.3720.10">
    <property type="entry name" value="MetI-like"/>
    <property type="match status" value="1"/>
</dbReference>
<dbReference type="PANTHER" id="PTHR43839:SF1">
    <property type="entry name" value="OPPC IN A BINDING PROTEIN-DEPENDENT TRANSPORT SYSTEM"/>
    <property type="match status" value="1"/>
</dbReference>
<reference evidence="7 8" key="1">
    <citation type="submission" date="2018-05" db="EMBL/GenBank/DDBJ databases">
        <title>Complete Genome Sequence of Deinococcus sp. strain 17bor-2.</title>
        <authorList>
            <person name="Srinivasan S."/>
        </authorList>
    </citation>
    <scope>NUCLEOTIDE SEQUENCE [LARGE SCALE GENOMIC DNA]</scope>
    <source>
        <strain evidence="7 8">17bor-2</strain>
    </source>
</reference>
<feature type="transmembrane region" description="Helical" evidence="5">
    <location>
        <begin position="169"/>
        <end position="195"/>
    </location>
</feature>
<dbReference type="CDD" id="cd06261">
    <property type="entry name" value="TM_PBP2"/>
    <property type="match status" value="1"/>
</dbReference>
<dbReference type="Pfam" id="PF12911">
    <property type="entry name" value="OppC_N"/>
    <property type="match status" value="1"/>
</dbReference>
<dbReference type="InterPro" id="IPR025966">
    <property type="entry name" value="OppC_N"/>
</dbReference>
<evidence type="ECO:0000313" key="7">
    <source>
        <dbReference type="EMBL" id="AWN23771.1"/>
    </source>
</evidence>
<organism evidence="7 8">
    <name type="scientific">Deinococcus irradiatisoli</name>
    <dbReference type="NCBI Taxonomy" id="2202254"/>
    <lineage>
        <taxon>Bacteria</taxon>
        <taxon>Thermotogati</taxon>
        <taxon>Deinococcota</taxon>
        <taxon>Deinococci</taxon>
        <taxon>Deinococcales</taxon>
        <taxon>Deinococcaceae</taxon>
        <taxon>Deinococcus</taxon>
    </lineage>
</organism>
<keyword evidence="8" id="KW-1185">Reference proteome</keyword>
<dbReference type="Proteomes" id="UP000245368">
    <property type="component" value="Chromosome"/>
</dbReference>
<keyword evidence="2 5" id="KW-0812">Transmembrane</keyword>
<dbReference type="EMBL" id="CP029494">
    <property type="protein sequence ID" value="AWN23771.1"/>
    <property type="molecule type" value="Genomic_DNA"/>
</dbReference>
<keyword evidence="3 5" id="KW-1133">Transmembrane helix</keyword>
<comment type="subcellular location">
    <subcellularLocation>
        <location evidence="5">Cell membrane</location>
        <topology evidence="5">Multi-pass membrane protein</topology>
    </subcellularLocation>
    <subcellularLocation>
        <location evidence="1">Membrane</location>
        <topology evidence="1">Multi-pass membrane protein</topology>
    </subcellularLocation>
</comment>
<proteinExistence type="inferred from homology"/>
<dbReference type="KEGG" id="dez:DKM44_11480"/>
<evidence type="ECO:0000256" key="4">
    <source>
        <dbReference type="ARBA" id="ARBA00023136"/>
    </source>
</evidence>
<evidence type="ECO:0000313" key="8">
    <source>
        <dbReference type="Proteomes" id="UP000245368"/>
    </source>
</evidence>
<evidence type="ECO:0000256" key="2">
    <source>
        <dbReference type="ARBA" id="ARBA00022692"/>
    </source>
</evidence>
<feature type="transmembrane region" description="Helical" evidence="5">
    <location>
        <begin position="314"/>
        <end position="333"/>
    </location>
</feature>
<dbReference type="OrthoDB" id="9797472at2"/>
<name>A0A2Z3JJL8_9DEIO</name>
<gene>
    <name evidence="7" type="ORF">DKM44_11480</name>
</gene>
<feature type="transmembrane region" description="Helical" evidence="5">
    <location>
        <begin position="290"/>
        <end position="308"/>
    </location>
</feature>
<feature type="transmembrane region" description="Helical" evidence="5">
    <location>
        <begin position="234"/>
        <end position="255"/>
    </location>
</feature>
<dbReference type="RefSeq" id="WP_109827499.1">
    <property type="nucleotide sequence ID" value="NZ_CP029494.1"/>
</dbReference>
<comment type="similarity">
    <text evidence="5">Belongs to the binding-protein-dependent transport system permease family.</text>
</comment>
<dbReference type="GO" id="GO:0005886">
    <property type="term" value="C:plasma membrane"/>
    <property type="evidence" value="ECO:0007669"/>
    <property type="project" value="UniProtKB-SubCell"/>
</dbReference>
<evidence type="ECO:0000256" key="3">
    <source>
        <dbReference type="ARBA" id="ARBA00022989"/>
    </source>
</evidence>
<feature type="transmembrane region" description="Helical" evidence="5">
    <location>
        <begin position="202"/>
        <end position="222"/>
    </location>
</feature>
<dbReference type="InterPro" id="IPR000515">
    <property type="entry name" value="MetI-like"/>
</dbReference>
<dbReference type="AlphaFoldDB" id="A0A2Z3JJL8"/>
<protein>
    <submittedName>
        <fullName evidence="7">ABC transporter permease</fullName>
    </submittedName>
</protein>
<feature type="transmembrane region" description="Helical" evidence="5">
    <location>
        <begin position="345"/>
        <end position="364"/>
    </location>
</feature>
<dbReference type="PANTHER" id="PTHR43839">
    <property type="entry name" value="OPPC IN A BINDING PROTEIN-DEPENDENT TRANSPORT SYSTEM"/>
    <property type="match status" value="1"/>
</dbReference>
<dbReference type="InterPro" id="IPR035906">
    <property type="entry name" value="MetI-like_sf"/>
</dbReference>